<accession>A0A8R7QNF1</accession>
<evidence type="ECO:0000256" key="4">
    <source>
        <dbReference type="ARBA" id="ARBA00023163"/>
    </source>
</evidence>
<feature type="region of interest" description="Disordered" evidence="6">
    <location>
        <begin position="1"/>
        <end position="24"/>
    </location>
</feature>
<evidence type="ECO:0000256" key="6">
    <source>
        <dbReference type="SAM" id="MobiDB-lite"/>
    </source>
</evidence>
<dbReference type="SUPFAM" id="SSF47459">
    <property type="entry name" value="HLH, helix-loop-helix DNA-binding domain"/>
    <property type="match status" value="1"/>
</dbReference>
<keyword evidence="3" id="KW-0805">Transcription regulation</keyword>
<dbReference type="GO" id="GO:0005634">
    <property type="term" value="C:nucleus"/>
    <property type="evidence" value="ECO:0007669"/>
    <property type="project" value="UniProtKB-SubCell"/>
</dbReference>
<evidence type="ECO:0000259" key="7">
    <source>
        <dbReference type="PROSITE" id="PS50888"/>
    </source>
</evidence>
<evidence type="ECO:0000256" key="3">
    <source>
        <dbReference type="ARBA" id="ARBA00023015"/>
    </source>
</evidence>
<reference evidence="9" key="1">
    <citation type="journal article" date="2013" name="Nature">
        <title>Draft genome of the wheat A-genome progenitor Triticum urartu.</title>
        <authorList>
            <person name="Ling H.Q."/>
            <person name="Zhao S."/>
            <person name="Liu D."/>
            <person name="Wang J."/>
            <person name="Sun H."/>
            <person name="Zhang C."/>
            <person name="Fan H."/>
            <person name="Li D."/>
            <person name="Dong L."/>
            <person name="Tao Y."/>
            <person name="Gao C."/>
            <person name="Wu H."/>
            <person name="Li Y."/>
            <person name="Cui Y."/>
            <person name="Guo X."/>
            <person name="Zheng S."/>
            <person name="Wang B."/>
            <person name="Yu K."/>
            <person name="Liang Q."/>
            <person name="Yang W."/>
            <person name="Lou X."/>
            <person name="Chen J."/>
            <person name="Feng M."/>
            <person name="Jian J."/>
            <person name="Zhang X."/>
            <person name="Luo G."/>
            <person name="Jiang Y."/>
            <person name="Liu J."/>
            <person name="Wang Z."/>
            <person name="Sha Y."/>
            <person name="Zhang B."/>
            <person name="Wu H."/>
            <person name="Tang D."/>
            <person name="Shen Q."/>
            <person name="Xue P."/>
            <person name="Zou S."/>
            <person name="Wang X."/>
            <person name="Liu X."/>
            <person name="Wang F."/>
            <person name="Yang Y."/>
            <person name="An X."/>
            <person name="Dong Z."/>
            <person name="Zhang K."/>
            <person name="Zhang X."/>
            <person name="Luo M.C."/>
            <person name="Dvorak J."/>
            <person name="Tong Y."/>
            <person name="Wang J."/>
            <person name="Yang H."/>
            <person name="Li Z."/>
            <person name="Wang D."/>
            <person name="Zhang A."/>
            <person name="Wang J."/>
        </authorList>
    </citation>
    <scope>NUCLEOTIDE SEQUENCE</scope>
    <source>
        <strain evidence="9">cv. G1812</strain>
    </source>
</reference>
<proteinExistence type="inferred from homology"/>
<dbReference type="Proteomes" id="UP000015106">
    <property type="component" value="Chromosome 6"/>
</dbReference>
<dbReference type="Gramene" id="TuG1812G0600000739.01.T02">
    <property type="protein sequence ID" value="TuG1812G0600000739.01.T02"/>
    <property type="gene ID" value="TuG1812G0600000739.01"/>
</dbReference>
<keyword evidence="9" id="KW-1185">Reference proteome</keyword>
<name>A0A8R7QNF1_TRIUA</name>
<sequence>DSDDDFDGETQRGSGEDGGGKRQQCKNFAAELKRRNKVNDRFKKLCSLVPNITRMDRASILGDTIDYIVRLQKQVKELQDETGMPEQ</sequence>
<dbReference type="GO" id="GO:0046983">
    <property type="term" value="F:protein dimerization activity"/>
    <property type="evidence" value="ECO:0007669"/>
    <property type="project" value="InterPro"/>
</dbReference>
<dbReference type="InterPro" id="IPR011598">
    <property type="entry name" value="bHLH_dom"/>
</dbReference>
<dbReference type="InterPro" id="IPR036638">
    <property type="entry name" value="HLH_DNA-bd_sf"/>
</dbReference>
<dbReference type="PANTHER" id="PTHR31945">
    <property type="entry name" value="TRANSCRIPTION FACTOR SCREAM2-RELATED"/>
    <property type="match status" value="1"/>
</dbReference>
<reference evidence="8" key="2">
    <citation type="submission" date="2018-03" db="EMBL/GenBank/DDBJ databases">
        <title>The Triticum urartu genome reveals the dynamic nature of wheat genome evolution.</title>
        <authorList>
            <person name="Ling H."/>
            <person name="Ma B."/>
            <person name="Shi X."/>
            <person name="Liu H."/>
            <person name="Dong L."/>
            <person name="Sun H."/>
            <person name="Cao Y."/>
            <person name="Gao Q."/>
            <person name="Zheng S."/>
            <person name="Li Y."/>
            <person name="Yu Y."/>
            <person name="Du H."/>
            <person name="Qi M."/>
            <person name="Li Y."/>
            <person name="Yu H."/>
            <person name="Cui Y."/>
            <person name="Wang N."/>
            <person name="Chen C."/>
            <person name="Wu H."/>
            <person name="Zhao Y."/>
            <person name="Zhang J."/>
            <person name="Li Y."/>
            <person name="Zhou W."/>
            <person name="Zhang B."/>
            <person name="Hu W."/>
            <person name="Eijk M."/>
            <person name="Tang J."/>
            <person name="Witsenboer H."/>
            <person name="Zhao S."/>
            <person name="Li Z."/>
            <person name="Zhang A."/>
            <person name="Wang D."/>
            <person name="Liang C."/>
        </authorList>
    </citation>
    <scope>NUCLEOTIDE SEQUENCE [LARGE SCALE GENOMIC DNA]</scope>
    <source>
        <strain evidence="8">cv. G1812</strain>
    </source>
</reference>
<evidence type="ECO:0000313" key="8">
    <source>
        <dbReference type="EnsemblPlants" id="TuG1812G0600000739.01.T01"/>
    </source>
</evidence>
<protein>
    <recommendedName>
        <fullName evidence="7">BHLH domain-containing protein</fullName>
    </recommendedName>
</protein>
<dbReference type="GO" id="GO:0043565">
    <property type="term" value="F:sequence-specific DNA binding"/>
    <property type="evidence" value="ECO:0007669"/>
    <property type="project" value="TreeGrafter"/>
</dbReference>
<keyword evidence="4" id="KW-0804">Transcription</keyword>
<dbReference type="Pfam" id="PF00010">
    <property type="entry name" value="HLH"/>
    <property type="match status" value="1"/>
</dbReference>
<dbReference type="Gramene" id="TuG1812G0600000739.01.T01">
    <property type="protein sequence ID" value="TuG1812G0600000739.01.T01"/>
    <property type="gene ID" value="TuG1812G0600000739.01"/>
</dbReference>
<dbReference type="PANTHER" id="PTHR31945:SF11">
    <property type="entry name" value="TRANSCRIPTION FACTOR ABORTED MICROSPORES"/>
    <property type="match status" value="1"/>
</dbReference>
<dbReference type="PROSITE" id="PS50888">
    <property type="entry name" value="BHLH"/>
    <property type="match status" value="1"/>
</dbReference>
<keyword evidence="5" id="KW-0539">Nucleus</keyword>
<dbReference type="Gene3D" id="4.10.280.10">
    <property type="entry name" value="Helix-loop-helix DNA-binding domain"/>
    <property type="match status" value="1"/>
</dbReference>
<dbReference type="EnsemblPlants" id="TuG1812G0600000739.01.T02">
    <property type="protein sequence ID" value="TuG1812G0600000739.01.T02"/>
    <property type="gene ID" value="TuG1812G0600000739.01"/>
</dbReference>
<dbReference type="SMART" id="SM00353">
    <property type="entry name" value="HLH"/>
    <property type="match status" value="1"/>
</dbReference>
<organism evidence="8 9">
    <name type="scientific">Triticum urartu</name>
    <name type="common">Red wild einkorn</name>
    <name type="synonym">Crithodium urartu</name>
    <dbReference type="NCBI Taxonomy" id="4572"/>
    <lineage>
        <taxon>Eukaryota</taxon>
        <taxon>Viridiplantae</taxon>
        <taxon>Streptophyta</taxon>
        <taxon>Embryophyta</taxon>
        <taxon>Tracheophyta</taxon>
        <taxon>Spermatophyta</taxon>
        <taxon>Magnoliopsida</taxon>
        <taxon>Liliopsida</taxon>
        <taxon>Poales</taxon>
        <taxon>Poaceae</taxon>
        <taxon>BOP clade</taxon>
        <taxon>Pooideae</taxon>
        <taxon>Triticodae</taxon>
        <taxon>Triticeae</taxon>
        <taxon>Triticinae</taxon>
        <taxon>Triticum</taxon>
    </lineage>
</organism>
<feature type="domain" description="BHLH" evidence="7">
    <location>
        <begin position="22"/>
        <end position="71"/>
    </location>
</feature>
<dbReference type="AlphaFoldDB" id="A0A8R7QNF1"/>
<comment type="similarity">
    <text evidence="2">Belongs to the bHLH protein family.</text>
</comment>
<evidence type="ECO:0000256" key="5">
    <source>
        <dbReference type="ARBA" id="ARBA00023242"/>
    </source>
</evidence>
<evidence type="ECO:0000313" key="9">
    <source>
        <dbReference type="Proteomes" id="UP000015106"/>
    </source>
</evidence>
<evidence type="ECO:0000256" key="1">
    <source>
        <dbReference type="ARBA" id="ARBA00004123"/>
    </source>
</evidence>
<comment type="subcellular location">
    <subcellularLocation>
        <location evidence="1">Nucleus</location>
    </subcellularLocation>
</comment>
<dbReference type="GO" id="GO:0003700">
    <property type="term" value="F:DNA-binding transcription factor activity"/>
    <property type="evidence" value="ECO:0007669"/>
    <property type="project" value="TreeGrafter"/>
</dbReference>
<evidence type="ECO:0000256" key="2">
    <source>
        <dbReference type="ARBA" id="ARBA00005510"/>
    </source>
</evidence>
<dbReference type="EnsemblPlants" id="TuG1812G0600000739.01.T01">
    <property type="protein sequence ID" value="TuG1812G0600000739.01.T01"/>
    <property type="gene ID" value="TuG1812G0600000739.01"/>
</dbReference>
<dbReference type="InterPro" id="IPR051358">
    <property type="entry name" value="TF_AMS/ICE1/BHLH6-like"/>
</dbReference>
<reference evidence="8" key="3">
    <citation type="submission" date="2022-06" db="UniProtKB">
        <authorList>
            <consortium name="EnsemblPlants"/>
        </authorList>
    </citation>
    <scope>IDENTIFICATION</scope>
</reference>